<dbReference type="Gene3D" id="3.40.50.720">
    <property type="entry name" value="NAD(P)-binding Rossmann-like Domain"/>
    <property type="match status" value="1"/>
</dbReference>
<dbReference type="InterPro" id="IPR036291">
    <property type="entry name" value="NAD(P)-bd_dom_sf"/>
</dbReference>
<dbReference type="InterPro" id="IPR006151">
    <property type="entry name" value="Shikm_DH/Glu-tRNA_Rdtase"/>
</dbReference>
<dbReference type="Pfam" id="PF01488">
    <property type="entry name" value="Shikimate_DH"/>
    <property type="match status" value="1"/>
</dbReference>
<dbReference type="EMBL" id="PKPP01018840">
    <property type="protein sequence ID" value="PWA36072.1"/>
    <property type="molecule type" value="Genomic_DNA"/>
</dbReference>
<evidence type="ECO:0000313" key="4">
    <source>
        <dbReference type="Proteomes" id="UP000245207"/>
    </source>
</evidence>
<evidence type="ECO:0000259" key="1">
    <source>
        <dbReference type="Pfam" id="PF00745"/>
    </source>
</evidence>
<reference evidence="3 4" key="1">
    <citation type="journal article" date="2018" name="Mol. Plant">
        <title>The genome of Artemisia annua provides insight into the evolution of Asteraceae family and artemisinin biosynthesis.</title>
        <authorList>
            <person name="Shen Q."/>
            <person name="Zhang L."/>
            <person name="Liao Z."/>
            <person name="Wang S."/>
            <person name="Yan T."/>
            <person name="Shi P."/>
            <person name="Liu M."/>
            <person name="Fu X."/>
            <person name="Pan Q."/>
            <person name="Wang Y."/>
            <person name="Lv Z."/>
            <person name="Lu X."/>
            <person name="Zhang F."/>
            <person name="Jiang W."/>
            <person name="Ma Y."/>
            <person name="Chen M."/>
            <person name="Hao X."/>
            <person name="Li L."/>
            <person name="Tang Y."/>
            <person name="Lv G."/>
            <person name="Zhou Y."/>
            <person name="Sun X."/>
            <person name="Brodelius P.E."/>
            <person name="Rose J.K.C."/>
            <person name="Tang K."/>
        </authorList>
    </citation>
    <scope>NUCLEOTIDE SEQUENCE [LARGE SCALE GENOMIC DNA]</scope>
    <source>
        <strain evidence="4">cv. Huhao1</strain>
        <tissue evidence="3">Leaf</tissue>
    </source>
</reference>
<dbReference type="AlphaFoldDB" id="A0A2U1KH55"/>
<dbReference type="OrthoDB" id="424281at2759"/>
<dbReference type="Pfam" id="PF00745">
    <property type="entry name" value="GlutR_dimer"/>
    <property type="match status" value="1"/>
</dbReference>
<dbReference type="PANTHER" id="PTHR43120:SF17">
    <property type="entry name" value="GLUTAMYL-TRNA REDUCTASE"/>
    <property type="match status" value="1"/>
</dbReference>
<organism evidence="3 4">
    <name type="scientific">Artemisia annua</name>
    <name type="common">Sweet wormwood</name>
    <dbReference type="NCBI Taxonomy" id="35608"/>
    <lineage>
        <taxon>Eukaryota</taxon>
        <taxon>Viridiplantae</taxon>
        <taxon>Streptophyta</taxon>
        <taxon>Embryophyta</taxon>
        <taxon>Tracheophyta</taxon>
        <taxon>Spermatophyta</taxon>
        <taxon>Magnoliopsida</taxon>
        <taxon>eudicotyledons</taxon>
        <taxon>Gunneridae</taxon>
        <taxon>Pentapetalae</taxon>
        <taxon>asterids</taxon>
        <taxon>campanulids</taxon>
        <taxon>Asterales</taxon>
        <taxon>Asteraceae</taxon>
        <taxon>Asteroideae</taxon>
        <taxon>Anthemideae</taxon>
        <taxon>Artemisiinae</taxon>
        <taxon>Artemisia</taxon>
    </lineage>
</organism>
<dbReference type="InterPro" id="IPR015896">
    <property type="entry name" value="4pyrrol_synth_GluRdtase_dimer"/>
</dbReference>
<keyword evidence="4" id="KW-1185">Reference proteome</keyword>
<dbReference type="GO" id="GO:0008883">
    <property type="term" value="F:glutamyl-tRNA reductase activity"/>
    <property type="evidence" value="ECO:0007669"/>
    <property type="project" value="InterPro"/>
</dbReference>
<dbReference type="GO" id="GO:0050661">
    <property type="term" value="F:NADP binding"/>
    <property type="evidence" value="ECO:0007669"/>
    <property type="project" value="InterPro"/>
</dbReference>
<sequence length="190" mass="21413">MGKLVIKHLVVKGCTKMVVVNRTEEKVNAAREECKNVEIVYQPFSNLMSCASEADVIFTCTASETPLFLQEQVSTFPLLTSQNGSQSRRMFVDISVPKNVESSVSDVEATRVCNVDDLKEVVEANKEDRLRKAAEAQLIISEEVQEFEAWKDTLETVPTLKKLRAYAERIRSSEFKKCITKMGDLTKKSL</sequence>
<dbReference type="SUPFAM" id="SSF51735">
    <property type="entry name" value="NAD(P)-binding Rossmann-fold domains"/>
    <property type="match status" value="1"/>
</dbReference>
<comment type="caution">
    <text evidence="3">The sequence shown here is derived from an EMBL/GenBank/DDBJ whole genome shotgun (WGS) entry which is preliminary data.</text>
</comment>
<dbReference type="Proteomes" id="UP000245207">
    <property type="component" value="Unassembled WGS sequence"/>
</dbReference>
<gene>
    <name evidence="3" type="ORF">CTI12_AA603110</name>
</gene>
<dbReference type="PANTHER" id="PTHR43120">
    <property type="entry name" value="GLUTAMYL-TRNA REDUCTASE 1, CHLOROPLASTIC"/>
    <property type="match status" value="1"/>
</dbReference>
<dbReference type="GO" id="GO:0033014">
    <property type="term" value="P:tetrapyrrole biosynthetic process"/>
    <property type="evidence" value="ECO:0007669"/>
    <property type="project" value="InterPro"/>
</dbReference>
<dbReference type="STRING" id="35608.A0A2U1KH55"/>
<name>A0A2U1KH55_ARTAN</name>
<proteinExistence type="predicted"/>
<accession>A0A2U1KH55</accession>
<protein>
    <submittedName>
        <fullName evidence="3">Tetrapyrrole biosynthesis, glutamyl-tRNA reductase, NAD(P)-binding domain protein</fullName>
    </submittedName>
</protein>
<evidence type="ECO:0000259" key="2">
    <source>
        <dbReference type="Pfam" id="PF01488"/>
    </source>
</evidence>
<feature type="domain" description="Tetrapyrrole biosynthesis glutamyl-tRNA reductase dimerisation" evidence="1">
    <location>
        <begin position="135"/>
        <end position="187"/>
    </location>
</feature>
<feature type="domain" description="Quinate/shikimate 5-dehydrogenase/glutamyl-tRNA reductase" evidence="2">
    <location>
        <begin position="1"/>
        <end position="121"/>
    </location>
</feature>
<evidence type="ECO:0000313" key="3">
    <source>
        <dbReference type="EMBL" id="PWA36072.1"/>
    </source>
</evidence>